<feature type="transmembrane region" description="Helical" evidence="1">
    <location>
        <begin position="68"/>
        <end position="87"/>
    </location>
</feature>
<proteinExistence type="predicted"/>
<reference evidence="2 3" key="1">
    <citation type="submission" date="2021-05" db="EMBL/GenBank/DDBJ databases">
        <title>A Polyphasic approach of four new species of the genus Ohtaekwangia: Ohtaekwangia histidinii sp. nov., Ohtaekwangia cretensis sp. nov., Ohtaekwangia indiensis sp. nov., Ohtaekwangia reichenbachii sp. nov. from diverse environment.</title>
        <authorList>
            <person name="Octaviana S."/>
        </authorList>
    </citation>
    <scope>NUCLEOTIDE SEQUENCE [LARGE SCALE GENOMIC DNA]</scope>
    <source>
        <strain evidence="2 3">PWU5</strain>
    </source>
</reference>
<feature type="transmembrane region" description="Helical" evidence="1">
    <location>
        <begin position="43"/>
        <end position="62"/>
    </location>
</feature>
<name>A0AAP2DSH5_9BACT</name>
<accession>A0AAP2DSH5</accession>
<dbReference type="AlphaFoldDB" id="A0AAP2DSH5"/>
<evidence type="ECO:0000313" key="2">
    <source>
        <dbReference type="EMBL" id="MBT1706598.1"/>
    </source>
</evidence>
<keyword evidence="1" id="KW-1133">Transmembrane helix</keyword>
<feature type="transmembrane region" description="Helical" evidence="1">
    <location>
        <begin position="94"/>
        <end position="113"/>
    </location>
</feature>
<dbReference type="RefSeq" id="WP_254082191.1">
    <property type="nucleotide sequence ID" value="NZ_JAHESE010000001.1"/>
</dbReference>
<protein>
    <submittedName>
        <fullName evidence="2">Uncharacterized protein</fullName>
    </submittedName>
</protein>
<evidence type="ECO:0000313" key="3">
    <source>
        <dbReference type="Proteomes" id="UP001319080"/>
    </source>
</evidence>
<gene>
    <name evidence="2" type="ORF">KK062_00105</name>
</gene>
<dbReference type="EMBL" id="JAHESE010000001">
    <property type="protein sequence ID" value="MBT1706598.1"/>
    <property type="molecule type" value="Genomic_DNA"/>
</dbReference>
<dbReference type="Proteomes" id="UP001319080">
    <property type="component" value="Unassembled WGS sequence"/>
</dbReference>
<evidence type="ECO:0000256" key="1">
    <source>
        <dbReference type="SAM" id="Phobius"/>
    </source>
</evidence>
<keyword evidence="1" id="KW-0472">Membrane</keyword>
<feature type="transmembrane region" description="Helical" evidence="1">
    <location>
        <begin position="6"/>
        <end position="22"/>
    </location>
</feature>
<organism evidence="2 3">
    <name type="scientific">Dawidia cretensis</name>
    <dbReference type="NCBI Taxonomy" id="2782350"/>
    <lineage>
        <taxon>Bacteria</taxon>
        <taxon>Pseudomonadati</taxon>
        <taxon>Bacteroidota</taxon>
        <taxon>Cytophagia</taxon>
        <taxon>Cytophagales</taxon>
        <taxon>Chryseotaleaceae</taxon>
        <taxon>Dawidia</taxon>
    </lineage>
</organism>
<keyword evidence="1" id="KW-0812">Transmembrane</keyword>
<keyword evidence="3" id="KW-1185">Reference proteome</keyword>
<comment type="caution">
    <text evidence="2">The sequence shown here is derived from an EMBL/GenBank/DDBJ whole genome shotgun (WGS) entry which is preliminary data.</text>
</comment>
<sequence>MATLLKIIQAILMLTAIFMGLKQGWAMVTAKPDMLRMLGRLDVGHTGATALGLITLSSALLIPFPRTFLYGNFLMGASILFIMALELQHKDLKGFVIEVPFLLLSLVIIYLGHPLTAK</sequence>